<organism evidence="1 2">
    <name type="scientific">Chryseobacterium taklimakanense</name>
    <dbReference type="NCBI Taxonomy" id="536441"/>
    <lineage>
        <taxon>Bacteria</taxon>
        <taxon>Pseudomonadati</taxon>
        <taxon>Bacteroidota</taxon>
        <taxon>Flavobacteriia</taxon>
        <taxon>Flavobacteriales</taxon>
        <taxon>Weeksellaceae</taxon>
        <taxon>Chryseobacterium group</taxon>
        <taxon>Chryseobacterium</taxon>
    </lineage>
</organism>
<dbReference type="Gene3D" id="2.60.120.430">
    <property type="entry name" value="Galactose-binding lectin"/>
    <property type="match status" value="1"/>
</dbReference>
<evidence type="ECO:0000313" key="1">
    <source>
        <dbReference type="EMBL" id="SNV34235.1"/>
    </source>
</evidence>
<reference evidence="1 2" key="1">
    <citation type="submission" date="2017-06" db="EMBL/GenBank/DDBJ databases">
        <authorList>
            <consortium name="Pathogen Informatics"/>
        </authorList>
    </citation>
    <scope>NUCLEOTIDE SEQUENCE [LARGE SCALE GENOMIC DNA]</scope>
    <source>
        <strain evidence="1 2">NCTC13490</strain>
    </source>
</reference>
<proteinExistence type="predicted"/>
<accession>A0A239WHW7</accession>
<dbReference type="RefSeq" id="WP_095069691.1">
    <property type="nucleotide sequence ID" value="NZ_LT906465.1"/>
</dbReference>
<protein>
    <recommendedName>
        <fullName evidence="3">CBM-cenC domain-containing protein</fullName>
    </recommendedName>
</protein>
<evidence type="ECO:0000313" key="2">
    <source>
        <dbReference type="Proteomes" id="UP000215196"/>
    </source>
</evidence>
<dbReference type="InterPro" id="IPR008979">
    <property type="entry name" value="Galactose-bd-like_sf"/>
</dbReference>
<evidence type="ECO:0008006" key="3">
    <source>
        <dbReference type="Google" id="ProtNLM"/>
    </source>
</evidence>
<dbReference type="SUPFAM" id="SSF49785">
    <property type="entry name" value="Galactose-binding domain-like"/>
    <property type="match status" value="1"/>
</dbReference>
<dbReference type="KEGG" id="ctak:4412677_00286"/>
<dbReference type="Proteomes" id="UP000215196">
    <property type="component" value="Chromosome 1"/>
</dbReference>
<dbReference type="EMBL" id="LT906465">
    <property type="protein sequence ID" value="SNV34235.1"/>
    <property type="molecule type" value="Genomic_DNA"/>
</dbReference>
<sequence>MFYGSISNSTWAGDTYNIAYSDNPANIKQGEKAIQWNAKAWSAFQIDNSPNIPSASKGIRFYIKSAAPISNGIKLILNYSWAATPTISSETDYKYIEIPWSEFGLASAPATMNLTFNHAQGEPNDIYLDDIGYYY</sequence>
<dbReference type="AlphaFoldDB" id="A0A239WHW7"/>
<keyword evidence="2" id="KW-1185">Reference proteome</keyword>
<name>A0A239WHW7_9FLAO</name>
<gene>
    <name evidence="1" type="ORF">SAMEA4412677_00286</name>
</gene>